<dbReference type="Pfam" id="PF14580">
    <property type="entry name" value="LRR_9"/>
    <property type="match status" value="1"/>
</dbReference>
<dbReference type="InterPro" id="IPR003591">
    <property type="entry name" value="Leu-rich_rpt_typical-subtyp"/>
</dbReference>
<comment type="subcellular location">
    <subcellularLocation>
        <location evidence="1">Cytoplasm</location>
        <location evidence="1">Cytoskeleton</location>
        <location evidence="1">Flagellum axoneme</location>
    </subcellularLocation>
</comment>
<keyword evidence="5" id="KW-0282">Flagellum</keyword>
<keyword evidence="7" id="KW-0969">Cilium</keyword>
<dbReference type="InterPro" id="IPR050576">
    <property type="entry name" value="Cilia_flagella_integrity"/>
</dbReference>
<evidence type="ECO:0000256" key="8">
    <source>
        <dbReference type="ARBA" id="ARBA00023212"/>
    </source>
</evidence>
<comment type="similarity">
    <text evidence="10">Belongs to the DRC3 family.</text>
</comment>
<keyword evidence="9" id="KW-0966">Cell projection</keyword>
<organism evidence="12 13">
    <name type="scientific">Apatococcus lobatus</name>
    <dbReference type="NCBI Taxonomy" id="904363"/>
    <lineage>
        <taxon>Eukaryota</taxon>
        <taxon>Viridiplantae</taxon>
        <taxon>Chlorophyta</taxon>
        <taxon>core chlorophytes</taxon>
        <taxon>Trebouxiophyceae</taxon>
        <taxon>Chlorellales</taxon>
        <taxon>Chlorellaceae</taxon>
        <taxon>Apatococcus</taxon>
    </lineage>
</organism>
<comment type="caution">
    <text evidence="12">The sequence shown here is derived from an EMBL/GenBank/DDBJ whole genome shotgun (WGS) entry which is preliminary data.</text>
</comment>
<keyword evidence="8" id="KW-0206">Cytoskeleton</keyword>
<evidence type="ECO:0000256" key="4">
    <source>
        <dbReference type="ARBA" id="ARBA00022737"/>
    </source>
</evidence>
<evidence type="ECO:0000313" key="13">
    <source>
        <dbReference type="Proteomes" id="UP001438707"/>
    </source>
</evidence>
<sequence>MPGLRADLVAASAPKGPGVITEQLIRSGIQIDEKKSSASEQKKGISLADAQSLAINFQSIGSISNLQGLNNLTKLALDNNGIKTIENLGHLVRLTQLDLSFNNISSICGLQNLTALQDLSLFSNNISSLEGLEPLSQLCALSLGRNKIGSLAEIASLRQFPRLQLVNLIDNPVTAKPDYHGFILSRLSSLVYLDYRRVNPSDIQTALEQHQDEMNEIREREAESEAANKVTAEKKAHATRLHEAHLDGVETMWEDIVANDPEWNAKLMLVPGLTDAWSGELKETFAKATEEFVTFVFEQTALKRQELLEFQSALDKAMSVQNKLAEDCVTTFQRLKKQAAKENAARSAEGATLIAKLPADLEQMECDLMVIEEDAVSLLHSMVGELERCHGDLASSCLARISPHFATLRELDIRFYDNANNVVATILDKYSQENPDLDALPEEVRGLVLDREQMMAALQASKEQHLAFIDVAEDGIAMRETRQTPDLVASKHAFLEERYRRRTAEILALIDQQRAAVESLLTEEDQFS</sequence>
<evidence type="ECO:0000313" key="12">
    <source>
        <dbReference type="EMBL" id="KAK9827946.1"/>
    </source>
</evidence>
<dbReference type="SUPFAM" id="SSF52075">
    <property type="entry name" value="Outer arm dynein light chain 1"/>
    <property type="match status" value="1"/>
</dbReference>
<evidence type="ECO:0000256" key="7">
    <source>
        <dbReference type="ARBA" id="ARBA00023069"/>
    </source>
</evidence>
<evidence type="ECO:0000256" key="6">
    <source>
        <dbReference type="ARBA" id="ARBA00023054"/>
    </source>
</evidence>
<dbReference type="SMART" id="SM00369">
    <property type="entry name" value="LRR_TYP"/>
    <property type="match status" value="4"/>
</dbReference>
<evidence type="ECO:0000256" key="11">
    <source>
        <dbReference type="ARBA" id="ARBA00040950"/>
    </source>
</evidence>
<dbReference type="GO" id="GO:0005929">
    <property type="term" value="C:cilium"/>
    <property type="evidence" value="ECO:0007669"/>
    <property type="project" value="TreeGrafter"/>
</dbReference>
<keyword evidence="2" id="KW-0963">Cytoplasm</keyword>
<evidence type="ECO:0000256" key="5">
    <source>
        <dbReference type="ARBA" id="ARBA00022846"/>
    </source>
</evidence>
<dbReference type="AlphaFoldDB" id="A0AAW1R3E1"/>
<proteinExistence type="inferred from homology"/>
<keyword evidence="13" id="KW-1185">Reference proteome</keyword>
<dbReference type="InterPro" id="IPR001611">
    <property type="entry name" value="Leu-rich_rpt"/>
</dbReference>
<dbReference type="PANTHER" id="PTHR45973:SF12">
    <property type="entry name" value="DYNEIN REGULATORY COMPLEX SUBUNIT 3"/>
    <property type="match status" value="1"/>
</dbReference>
<keyword evidence="6" id="KW-0175">Coiled coil</keyword>
<dbReference type="SMART" id="SM00365">
    <property type="entry name" value="LRR_SD22"/>
    <property type="match status" value="4"/>
</dbReference>
<evidence type="ECO:0000256" key="9">
    <source>
        <dbReference type="ARBA" id="ARBA00023273"/>
    </source>
</evidence>
<protein>
    <recommendedName>
        <fullName evidence="11">Dynein regulatory complex subunit 3</fullName>
    </recommendedName>
</protein>
<gene>
    <name evidence="12" type="ORF">WJX74_010929</name>
</gene>
<dbReference type="Proteomes" id="UP001438707">
    <property type="component" value="Unassembled WGS sequence"/>
</dbReference>
<dbReference type="PROSITE" id="PS51450">
    <property type="entry name" value="LRR"/>
    <property type="match status" value="4"/>
</dbReference>
<dbReference type="Gene3D" id="3.80.10.10">
    <property type="entry name" value="Ribonuclease Inhibitor"/>
    <property type="match status" value="1"/>
</dbReference>
<dbReference type="InterPro" id="IPR032675">
    <property type="entry name" value="LRR_dom_sf"/>
</dbReference>
<dbReference type="PANTHER" id="PTHR45973">
    <property type="entry name" value="PROTEIN PHOSPHATASE 1 REGULATORY SUBUNIT SDS22-RELATED"/>
    <property type="match status" value="1"/>
</dbReference>
<evidence type="ECO:0000256" key="3">
    <source>
        <dbReference type="ARBA" id="ARBA00022614"/>
    </source>
</evidence>
<accession>A0AAW1R3E1</accession>
<dbReference type="EMBL" id="JALJOS010000017">
    <property type="protein sequence ID" value="KAK9827946.1"/>
    <property type="molecule type" value="Genomic_DNA"/>
</dbReference>
<evidence type="ECO:0000256" key="10">
    <source>
        <dbReference type="ARBA" id="ARBA00038378"/>
    </source>
</evidence>
<evidence type="ECO:0000256" key="1">
    <source>
        <dbReference type="ARBA" id="ARBA00004611"/>
    </source>
</evidence>
<evidence type="ECO:0000256" key="2">
    <source>
        <dbReference type="ARBA" id="ARBA00022490"/>
    </source>
</evidence>
<reference evidence="12 13" key="1">
    <citation type="journal article" date="2024" name="Nat. Commun.">
        <title>Phylogenomics reveals the evolutionary origins of lichenization in chlorophyte algae.</title>
        <authorList>
            <person name="Puginier C."/>
            <person name="Libourel C."/>
            <person name="Otte J."/>
            <person name="Skaloud P."/>
            <person name="Haon M."/>
            <person name="Grisel S."/>
            <person name="Petersen M."/>
            <person name="Berrin J.G."/>
            <person name="Delaux P.M."/>
            <person name="Dal Grande F."/>
            <person name="Keller J."/>
        </authorList>
    </citation>
    <scope>NUCLEOTIDE SEQUENCE [LARGE SCALE GENOMIC DNA]</scope>
    <source>
        <strain evidence="12 13">SAG 2145</strain>
    </source>
</reference>
<name>A0AAW1R3E1_9CHLO</name>
<keyword evidence="3" id="KW-0433">Leucine-rich repeat</keyword>
<keyword evidence="4" id="KW-0677">Repeat</keyword>